<dbReference type="Proteomes" id="UP000189981">
    <property type="component" value="Unassembled WGS sequence"/>
</dbReference>
<evidence type="ECO:0000256" key="1">
    <source>
        <dbReference type="ARBA" id="ARBA00009717"/>
    </source>
</evidence>
<dbReference type="Gene3D" id="3.40.720.10">
    <property type="entry name" value="Alkaline Phosphatase, subunit A"/>
    <property type="match status" value="2"/>
</dbReference>
<feature type="compositionally biased region" description="Polar residues" evidence="4">
    <location>
        <begin position="479"/>
        <end position="489"/>
    </location>
</feature>
<feature type="domain" description="Bacterial phospholipase C C-terminal" evidence="5">
    <location>
        <begin position="738"/>
        <end position="820"/>
    </location>
</feature>
<dbReference type="InterPro" id="IPR008475">
    <property type="entry name" value="PLipase_C_C"/>
</dbReference>
<reference evidence="7" key="1">
    <citation type="submission" date="2017-02" db="EMBL/GenBank/DDBJ databases">
        <authorList>
            <person name="Varghese N."/>
            <person name="Submissions S."/>
        </authorList>
    </citation>
    <scope>NUCLEOTIDE SEQUENCE [LARGE SCALE GENOMIC DNA]</scope>
    <source>
        <strain evidence="7">DSM 22385</strain>
    </source>
</reference>
<evidence type="ECO:0000313" key="6">
    <source>
        <dbReference type="EMBL" id="SKB31038.1"/>
    </source>
</evidence>
<dbReference type="InterPro" id="IPR017850">
    <property type="entry name" value="Alkaline_phosphatase_core_sf"/>
</dbReference>
<name>A0A1T5A7Y2_9SPHI</name>
<dbReference type="AlphaFoldDB" id="A0A1T5A7Y2"/>
<dbReference type="InterPro" id="IPR006311">
    <property type="entry name" value="TAT_signal"/>
</dbReference>
<dbReference type="InterPro" id="IPR017767">
    <property type="entry name" value="PC-PLC"/>
</dbReference>
<dbReference type="Pfam" id="PF04185">
    <property type="entry name" value="Phosphoesterase"/>
    <property type="match status" value="2"/>
</dbReference>
<dbReference type="OrthoDB" id="980947at2"/>
<dbReference type="STRING" id="572036.SAMN05661099_0421"/>
<accession>A0A1T5A7Y2</accession>
<sequence>MDNRRDFLRKAALLSGTAAAMNVLPPVIQKAIAISPEPGSTFYDAEHIVFLMQENRSFDHGFGTLQGVRGFNDPRAIEQPDKNKVWLQTNKDNETYAPFHVDIKDTKVAWMGSVPHGWADQTDARNEGKYDKWLDVKKPSRKEYSEMPLTMGYCTREDFPFYYSLADAFTVCDHNFCASITGTHPNRHYWMSGTVREKNEPASPANLWNLASSGNPYLTWKTFPERLEESGVSWKVYQNELSMPTPLSGEASGWLGNFGTNVLEFYKQYNVRLHPGAISSLAAKKENILKQIDSLSKLPASQESETRLAAAKKVLALIEADQEKFTIENYNKLNQHQKNLISKAFSTNVGDPDYHTLAPLKYSDNGTEREINIPKGDVLHQFRQDVKSGKLPTVSYLHAPGNLSDHPGMPWFGELYVSEVINILIENPEIWKKTIFIMTYDENDGYFDHLPPFVVPNPYKDDTGKVSQGIDPKLDFSTKDQQTNPSAQENRLRDAPIGLGYRVPMVIASPWSRGGFVCSEVFDHTSSIQFVENFIEKKFNKKVREENITNWRRAVCGDLTSAFRPYNNETIVKPAFLEKEPFIKNINNAKFKQEPRNFKKLSAGEIAAINKDPLTSPYFPKQEKGIRGACALPYELYVNGQFDKVKNTFGIQFTAGNMVFGEKAAGSPFYVYSMNPYKGEALKSWNYSAVAGDTLKDEWNLNNFGGGEYHLRAYGPNGFYREFLGNASNPLMQVDMAYERSRINKKKLSGNIIISVKNLDSKPHTVLLADNSYKGGSQTRTIAPGATAALNVDLSKSYGWYDHSLKVKGYSRFEERFAGRVETGEAGKTDPLMGRIV</sequence>
<dbReference type="EMBL" id="FUYR01000001">
    <property type="protein sequence ID" value="SKB31038.1"/>
    <property type="molecule type" value="Genomic_DNA"/>
</dbReference>
<dbReference type="RefSeq" id="WP_079700930.1">
    <property type="nucleotide sequence ID" value="NZ_FUYR01000001.1"/>
</dbReference>
<keyword evidence="7" id="KW-1185">Reference proteome</keyword>
<evidence type="ECO:0000313" key="7">
    <source>
        <dbReference type="Proteomes" id="UP000189981"/>
    </source>
</evidence>
<dbReference type="NCBIfam" id="TIGR03396">
    <property type="entry name" value="PC_PLC"/>
    <property type="match status" value="1"/>
</dbReference>
<dbReference type="GO" id="GO:0016042">
    <property type="term" value="P:lipid catabolic process"/>
    <property type="evidence" value="ECO:0007669"/>
    <property type="project" value="InterPro"/>
</dbReference>
<dbReference type="PANTHER" id="PTHR31956:SF1">
    <property type="entry name" value="NON-SPECIFIC PHOSPHOLIPASE C1"/>
    <property type="match status" value="1"/>
</dbReference>
<dbReference type="PROSITE" id="PS51318">
    <property type="entry name" value="TAT"/>
    <property type="match status" value="1"/>
</dbReference>
<dbReference type="Pfam" id="PF05506">
    <property type="entry name" value="PLipase_C_C"/>
    <property type="match status" value="2"/>
</dbReference>
<evidence type="ECO:0000256" key="2">
    <source>
        <dbReference type="ARBA" id="ARBA00012018"/>
    </source>
</evidence>
<protein>
    <recommendedName>
        <fullName evidence="2">phospholipase C</fullName>
        <ecNumber evidence="2">3.1.4.3</ecNumber>
    </recommendedName>
</protein>
<gene>
    <name evidence="6" type="ORF">SAMN05661099_0421</name>
</gene>
<dbReference type="InterPro" id="IPR007312">
    <property type="entry name" value="Phosphoesterase"/>
</dbReference>
<comment type="similarity">
    <text evidence="1">Belongs to the bacterial phospholipase C family.</text>
</comment>
<keyword evidence="3" id="KW-0378">Hydrolase</keyword>
<dbReference type="PANTHER" id="PTHR31956">
    <property type="entry name" value="NON-SPECIFIC PHOSPHOLIPASE C4-RELATED"/>
    <property type="match status" value="1"/>
</dbReference>
<dbReference type="GO" id="GO:0034480">
    <property type="term" value="F:phosphatidylcholine phospholipase C activity"/>
    <property type="evidence" value="ECO:0007669"/>
    <property type="project" value="UniProtKB-EC"/>
</dbReference>
<organism evidence="6 7">
    <name type="scientific">Daejeonella lutea</name>
    <dbReference type="NCBI Taxonomy" id="572036"/>
    <lineage>
        <taxon>Bacteria</taxon>
        <taxon>Pseudomonadati</taxon>
        <taxon>Bacteroidota</taxon>
        <taxon>Sphingobacteriia</taxon>
        <taxon>Sphingobacteriales</taxon>
        <taxon>Sphingobacteriaceae</taxon>
        <taxon>Daejeonella</taxon>
    </lineage>
</organism>
<proteinExistence type="inferred from homology"/>
<dbReference type="EC" id="3.1.4.3" evidence="2"/>
<evidence type="ECO:0000259" key="5">
    <source>
        <dbReference type="Pfam" id="PF05506"/>
    </source>
</evidence>
<feature type="region of interest" description="Disordered" evidence="4">
    <location>
        <begin position="464"/>
        <end position="490"/>
    </location>
</feature>
<evidence type="ECO:0000256" key="3">
    <source>
        <dbReference type="ARBA" id="ARBA00022801"/>
    </source>
</evidence>
<evidence type="ECO:0000256" key="4">
    <source>
        <dbReference type="SAM" id="MobiDB-lite"/>
    </source>
</evidence>
<feature type="domain" description="Bacterial phospholipase C C-terminal" evidence="5">
    <location>
        <begin position="629"/>
        <end position="726"/>
    </location>
</feature>